<sequence>MYSQTQMILTIFQGHINIMTILLFIFLVFLGAPATAARHDVMEELFTHDELRREAGYGDEKLSNVVVSGSVLCDFCLDGTSVRQSHPIPGASVAVSCDTNRKMSKSDWVRGRTDEYGDFVIDLPSHLHAVPNMEKKCIVKVLELPKSSPCHQAFMGEHTGINLASMKNGFRTYTAHEIYLTPKDSQACMKKQATF</sequence>
<proteinExistence type="predicted"/>
<dbReference type="PANTHER" id="PTHR47273:SF17">
    <property type="entry name" value="PROTODERMAL FACTOR 1"/>
    <property type="match status" value="1"/>
</dbReference>
<dbReference type="Pfam" id="PF01190">
    <property type="entry name" value="Pollen_Ole_e_1"/>
    <property type="match status" value="1"/>
</dbReference>
<evidence type="ECO:0000313" key="2">
    <source>
        <dbReference type="Proteomes" id="UP000245207"/>
    </source>
</evidence>
<dbReference type="Proteomes" id="UP000245207">
    <property type="component" value="Unassembled WGS sequence"/>
</dbReference>
<comment type="caution">
    <text evidence="1">The sequence shown here is derived from an EMBL/GenBank/DDBJ whole genome shotgun (WGS) entry which is preliminary data.</text>
</comment>
<dbReference type="AlphaFoldDB" id="A0A2U1PFU4"/>
<dbReference type="PANTHER" id="PTHR47273">
    <property type="entry name" value="EXPRESSED PROTEIN"/>
    <property type="match status" value="1"/>
</dbReference>
<evidence type="ECO:0008006" key="3">
    <source>
        <dbReference type="Google" id="ProtNLM"/>
    </source>
</evidence>
<evidence type="ECO:0000313" key="1">
    <source>
        <dbReference type="EMBL" id="PWA84626.1"/>
    </source>
</evidence>
<dbReference type="EMBL" id="PKPP01001209">
    <property type="protein sequence ID" value="PWA84626.1"/>
    <property type="molecule type" value="Genomic_DNA"/>
</dbReference>
<name>A0A2U1PFU4_ARTAN</name>
<organism evidence="1 2">
    <name type="scientific">Artemisia annua</name>
    <name type="common">Sweet wormwood</name>
    <dbReference type="NCBI Taxonomy" id="35608"/>
    <lineage>
        <taxon>Eukaryota</taxon>
        <taxon>Viridiplantae</taxon>
        <taxon>Streptophyta</taxon>
        <taxon>Embryophyta</taxon>
        <taxon>Tracheophyta</taxon>
        <taxon>Spermatophyta</taxon>
        <taxon>Magnoliopsida</taxon>
        <taxon>eudicotyledons</taxon>
        <taxon>Gunneridae</taxon>
        <taxon>Pentapetalae</taxon>
        <taxon>asterids</taxon>
        <taxon>campanulids</taxon>
        <taxon>Asterales</taxon>
        <taxon>Asteraceae</taxon>
        <taxon>Asteroideae</taxon>
        <taxon>Anthemideae</taxon>
        <taxon>Artemisiinae</taxon>
        <taxon>Artemisia</taxon>
    </lineage>
</organism>
<dbReference type="STRING" id="35608.A0A2U1PFU4"/>
<gene>
    <name evidence="1" type="ORF">CTI12_AA157770</name>
</gene>
<keyword evidence="2" id="KW-1185">Reference proteome</keyword>
<dbReference type="OrthoDB" id="744797at2759"/>
<accession>A0A2U1PFU4</accession>
<protein>
    <recommendedName>
        <fullName evidence="3">Pollen Ole e 1 allergen and extensin family protein</fullName>
    </recommendedName>
</protein>
<reference evidence="1 2" key="1">
    <citation type="journal article" date="2018" name="Mol. Plant">
        <title>The genome of Artemisia annua provides insight into the evolution of Asteraceae family and artemisinin biosynthesis.</title>
        <authorList>
            <person name="Shen Q."/>
            <person name="Zhang L."/>
            <person name="Liao Z."/>
            <person name="Wang S."/>
            <person name="Yan T."/>
            <person name="Shi P."/>
            <person name="Liu M."/>
            <person name="Fu X."/>
            <person name="Pan Q."/>
            <person name="Wang Y."/>
            <person name="Lv Z."/>
            <person name="Lu X."/>
            <person name="Zhang F."/>
            <person name="Jiang W."/>
            <person name="Ma Y."/>
            <person name="Chen M."/>
            <person name="Hao X."/>
            <person name="Li L."/>
            <person name="Tang Y."/>
            <person name="Lv G."/>
            <person name="Zhou Y."/>
            <person name="Sun X."/>
            <person name="Brodelius P.E."/>
            <person name="Rose J.K.C."/>
            <person name="Tang K."/>
        </authorList>
    </citation>
    <scope>NUCLEOTIDE SEQUENCE [LARGE SCALE GENOMIC DNA]</scope>
    <source>
        <strain evidence="2">cv. Huhao1</strain>
        <tissue evidence="1">Leaf</tissue>
    </source>
</reference>